<feature type="chain" id="PRO_5028925486" evidence="1">
    <location>
        <begin position="24"/>
        <end position="207"/>
    </location>
</feature>
<dbReference type="Proteomes" id="UP000509597">
    <property type="component" value="Chromosome"/>
</dbReference>
<dbReference type="PANTHER" id="PTHR36573">
    <property type="entry name" value="INTERMEMBRANE PHOSPHOLIPID TRANSPORT SYSTEM BINDING PROTEIN MLAC"/>
    <property type="match status" value="1"/>
</dbReference>
<dbReference type="KEGG" id="chiz:HQ393_11520"/>
<accession>A0A7H9BJH6</accession>
<dbReference type="PIRSF" id="PIRSF004649">
    <property type="entry name" value="MlaC"/>
    <property type="match status" value="1"/>
</dbReference>
<sequence length="207" mass="23089">MFKSLRHAFLVLGLAFLSSQLLAAPARAGDAPEQIVRSASKDVLEIIKKNDKDSAKMRDQVDARLSPLADYKRMTSLAAGQYWKSATPAQQDALTTEFRAMLIRTYLSALTLYKNAQINIKGTRAGNDSDEQTVRTEVTLPGQKPIPLDFMFEKQSNDWKIFDISVDGISFINNHRNQFGSVIRKDGIDGLIKQLSDRNNAAKQGKQ</sequence>
<evidence type="ECO:0000313" key="2">
    <source>
        <dbReference type="EMBL" id="QLG88810.1"/>
    </source>
</evidence>
<dbReference type="InterPro" id="IPR008869">
    <property type="entry name" value="MlaC/ttg2D"/>
</dbReference>
<reference evidence="2 3" key="1">
    <citation type="submission" date="2020-07" db="EMBL/GenBank/DDBJ databases">
        <title>Complete genome sequence of Chitinibacter sp. 2T18.</title>
        <authorList>
            <person name="Bae J.-W."/>
            <person name="Choi J.-W."/>
        </authorList>
    </citation>
    <scope>NUCLEOTIDE SEQUENCE [LARGE SCALE GENOMIC DNA]</scope>
    <source>
        <strain evidence="2 3">2T18</strain>
    </source>
</reference>
<gene>
    <name evidence="2" type="ORF">HQ393_11520</name>
</gene>
<dbReference type="RefSeq" id="WP_179355313.1">
    <property type="nucleotide sequence ID" value="NZ_CP058627.1"/>
</dbReference>
<dbReference type="Gene3D" id="3.10.450.710">
    <property type="entry name" value="Tgt2/MlaC"/>
    <property type="match status" value="1"/>
</dbReference>
<dbReference type="InterPro" id="IPR042245">
    <property type="entry name" value="Tgt2/MlaC_sf"/>
</dbReference>
<evidence type="ECO:0000313" key="3">
    <source>
        <dbReference type="Proteomes" id="UP000509597"/>
    </source>
</evidence>
<dbReference type="AlphaFoldDB" id="A0A7H9BJH6"/>
<proteinExistence type="predicted"/>
<dbReference type="PANTHER" id="PTHR36573:SF1">
    <property type="entry name" value="INTERMEMBRANE PHOSPHOLIPID TRANSPORT SYSTEM BINDING PROTEIN MLAC"/>
    <property type="match status" value="1"/>
</dbReference>
<keyword evidence="1" id="KW-0732">Signal</keyword>
<name>A0A7H9BJH6_9NEIS</name>
<evidence type="ECO:0000256" key="1">
    <source>
        <dbReference type="SAM" id="SignalP"/>
    </source>
</evidence>
<dbReference type="EMBL" id="CP058627">
    <property type="protein sequence ID" value="QLG88810.1"/>
    <property type="molecule type" value="Genomic_DNA"/>
</dbReference>
<protein>
    <submittedName>
        <fullName evidence="2">ABC transporter substrate-binding protein</fullName>
    </submittedName>
</protein>
<keyword evidence="3" id="KW-1185">Reference proteome</keyword>
<organism evidence="2 3">
    <name type="scientific">Chitinibacter bivalviorum</name>
    <dbReference type="NCBI Taxonomy" id="2739434"/>
    <lineage>
        <taxon>Bacteria</taxon>
        <taxon>Pseudomonadati</taxon>
        <taxon>Pseudomonadota</taxon>
        <taxon>Betaproteobacteria</taxon>
        <taxon>Neisseriales</taxon>
        <taxon>Chitinibacteraceae</taxon>
        <taxon>Chitinibacter</taxon>
    </lineage>
</organism>
<feature type="signal peptide" evidence="1">
    <location>
        <begin position="1"/>
        <end position="23"/>
    </location>
</feature>
<dbReference type="Pfam" id="PF05494">
    <property type="entry name" value="MlaC"/>
    <property type="match status" value="1"/>
</dbReference>